<dbReference type="SUPFAM" id="SSF52091">
    <property type="entry name" value="SpoIIaa-like"/>
    <property type="match status" value="1"/>
</dbReference>
<reference evidence="4 5" key="1">
    <citation type="submission" date="2017-07" db="EMBL/GenBank/DDBJ databases">
        <title>Genome sequencing and assembly of Paenibacillus rigui.</title>
        <authorList>
            <person name="Mayilraj S."/>
        </authorList>
    </citation>
    <scope>NUCLEOTIDE SEQUENCE [LARGE SCALE GENOMIC DNA]</scope>
    <source>
        <strain evidence="4 5">JCM 16352</strain>
    </source>
</reference>
<dbReference type="InterPro" id="IPR002645">
    <property type="entry name" value="STAS_dom"/>
</dbReference>
<sequence>MSFVTSGLMIKMCFGSSRDGCRWNRRTRMNISETIHEGGDITIVTIEGRLDANTSSVLESRFVELTEQGRRKFVFELQGLEYVSSAGLRSLLLAAKKTKTLQGKLALAGMNENVREVFDMSGFSAIFSIYGTEAEALAAVQGA</sequence>
<protein>
    <recommendedName>
        <fullName evidence="2">Anti-sigma factor antagonist</fullName>
    </recommendedName>
</protein>
<gene>
    <name evidence="4" type="ORF">CF651_17575</name>
</gene>
<dbReference type="PANTHER" id="PTHR33495">
    <property type="entry name" value="ANTI-SIGMA FACTOR ANTAGONIST TM_1081-RELATED-RELATED"/>
    <property type="match status" value="1"/>
</dbReference>
<evidence type="ECO:0000313" key="5">
    <source>
        <dbReference type="Proteomes" id="UP000215509"/>
    </source>
</evidence>
<dbReference type="EMBL" id="NMQW01000024">
    <property type="protein sequence ID" value="OXM85027.1"/>
    <property type="molecule type" value="Genomic_DNA"/>
</dbReference>
<feature type="domain" description="STAS" evidence="3">
    <location>
        <begin position="31"/>
        <end position="140"/>
    </location>
</feature>
<dbReference type="InterPro" id="IPR036513">
    <property type="entry name" value="STAS_dom_sf"/>
</dbReference>
<dbReference type="PROSITE" id="PS50801">
    <property type="entry name" value="STAS"/>
    <property type="match status" value="1"/>
</dbReference>
<keyword evidence="5" id="KW-1185">Reference proteome</keyword>
<dbReference type="NCBIfam" id="TIGR00377">
    <property type="entry name" value="ant_ant_sig"/>
    <property type="match status" value="1"/>
</dbReference>
<comment type="similarity">
    <text evidence="1 2">Belongs to the anti-sigma-factor antagonist family.</text>
</comment>
<evidence type="ECO:0000256" key="1">
    <source>
        <dbReference type="ARBA" id="ARBA00009013"/>
    </source>
</evidence>
<evidence type="ECO:0000256" key="2">
    <source>
        <dbReference type="RuleBase" id="RU003749"/>
    </source>
</evidence>
<evidence type="ECO:0000259" key="3">
    <source>
        <dbReference type="PROSITE" id="PS50801"/>
    </source>
</evidence>
<proteinExistence type="inferred from homology"/>
<dbReference type="AlphaFoldDB" id="A0A229UNG3"/>
<dbReference type="GO" id="GO:0043856">
    <property type="term" value="F:anti-sigma factor antagonist activity"/>
    <property type="evidence" value="ECO:0007669"/>
    <property type="project" value="InterPro"/>
</dbReference>
<dbReference type="InterPro" id="IPR003658">
    <property type="entry name" value="Anti-sigma_ant"/>
</dbReference>
<organism evidence="4 5">
    <name type="scientific">Paenibacillus rigui</name>
    <dbReference type="NCBI Taxonomy" id="554312"/>
    <lineage>
        <taxon>Bacteria</taxon>
        <taxon>Bacillati</taxon>
        <taxon>Bacillota</taxon>
        <taxon>Bacilli</taxon>
        <taxon>Bacillales</taxon>
        <taxon>Paenibacillaceae</taxon>
        <taxon>Paenibacillus</taxon>
    </lineage>
</organism>
<comment type="caution">
    <text evidence="4">The sequence shown here is derived from an EMBL/GenBank/DDBJ whole genome shotgun (WGS) entry which is preliminary data.</text>
</comment>
<dbReference type="Proteomes" id="UP000215509">
    <property type="component" value="Unassembled WGS sequence"/>
</dbReference>
<evidence type="ECO:0000313" key="4">
    <source>
        <dbReference type="EMBL" id="OXM85027.1"/>
    </source>
</evidence>
<dbReference type="CDD" id="cd07043">
    <property type="entry name" value="STAS_anti-anti-sigma_factors"/>
    <property type="match status" value="1"/>
</dbReference>
<name>A0A229UNG3_9BACL</name>
<dbReference type="Gene3D" id="3.30.750.24">
    <property type="entry name" value="STAS domain"/>
    <property type="match status" value="1"/>
</dbReference>
<dbReference type="Pfam" id="PF01740">
    <property type="entry name" value="STAS"/>
    <property type="match status" value="1"/>
</dbReference>
<accession>A0A229UNG3</accession>